<name>A0A015J8X7_RHIIW</name>
<proteinExistence type="predicted"/>
<feature type="region of interest" description="Disordered" evidence="2">
    <location>
        <begin position="710"/>
        <end position="839"/>
    </location>
</feature>
<dbReference type="HOGENOM" id="CLU_268147_0_0_1"/>
<dbReference type="OrthoDB" id="2435045at2759"/>
<evidence type="ECO:0000256" key="1">
    <source>
        <dbReference type="SAM" id="Coils"/>
    </source>
</evidence>
<reference evidence="3 4" key="1">
    <citation type="submission" date="2014-02" db="EMBL/GenBank/DDBJ databases">
        <title>Single nucleus genome sequencing reveals high similarity among nuclei of an endomycorrhizal fungus.</title>
        <authorList>
            <person name="Lin K."/>
            <person name="Geurts R."/>
            <person name="Zhang Z."/>
            <person name="Limpens E."/>
            <person name="Saunders D.G."/>
            <person name="Mu D."/>
            <person name="Pang E."/>
            <person name="Cao H."/>
            <person name="Cha H."/>
            <person name="Lin T."/>
            <person name="Zhou Q."/>
            <person name="Shang Y."/>
            <person name="Li Y."/>
            <person name="Ivanov S."/>
            <person name="Sharma T."/>
            <person name="Velzen R.V."/>
            <person name="Ruijter N.D."/>
            <person name="Aanen D.K."/>
            <person name="Win J."/>
            <person name="Kamoun S."/>
            <person name="Bisseling T."/>
            <person name="Huang S."/>
        </authorList>
    </citation>
    <scope>NUCLEOTIDE SEQUENCE [LARGE SCALE GENOMIC DNA]</scope>
    <source>
        <strain evidence="4">DAOM197198w</strain>
    </source>
</reference>
<feature type="compositionally biased region" description="Basic and acidic residues" evidence="2">
    <location>
        <begin position="828"/>
        <end position="839"/>
    </location>
</feature>
<feature type="compositionally biased region" description="Polar residues" evidence="2">
    <location>
        <begin position="388"/>
        <end position="404"/>
    </location>
</feature>
<feature type="compositionally biased region" description="Low complexity" evidence="2">
    <location>
        <begin position="816"/>
        <end position="827"/>
    </location>
</feature>
<keyword evidence="1" id="KW-0175">Coiled coil</keyword>
<feature type="compositionally biased region" description="Basic and acidic residues" evidence="2">
    <location>
        <begin position="796"/>
        <end position="815"/>
    </location>
</feature>
<dbReference type="EMBL" id="JEMT01023989">
    <property type="protein sequence ID" value="EXX63335.1"/>
    <property type="molecule type" value="Genomic_DNA"/>
</dbReference>
<feature type="compositionally biased region" description="Basic and acidic residues" evidence="2">
    <location>
        <begin position="448"/>
        <end position="468"/>
    </location>
</feature>
<feature type="compositionally biased region" description="Acidic residues" evidence="2">
    <location>
        <begin position="765"/>
        <end position="776"/>
    </location>
</feature>
<evidence type="ECO:0000313" key="3">
    <source>
        <dbReference type="EMBL" id="EXX63335.1"/>
    </source>
</evidence>
<feature type="region of interest" description="Disordered" evidence="2">
    <location>
        <begin position="373"/>
        <end position="473"/>
    </location>
</feature>
<evidence type="ECO:0000313" key="4">
    <source>
        <dbReference type="Proteomes" id="UP000022910"/>
    </source>
</evidence>
<feature type="compositionally biased region" description="Polar residues" evidence="2">
    <location>
        <begin position="419"/>
        <end position="447"/>
    </location>
</feature>
<gene>
    <name evidence="3" type="ORF">RirG_153200</name>
</gene>
<accession>A0A015J8X7</accession>
<comment type="caution">
    <text evidence="3">The sequence shown here is derived from an EMBL/GenBank/DDBJ whole genome shotgun (WGS) entry which is preliminary data.</text>
</comment>
<evidence type="ECO:0000256" key="2">
    <source>
        <dbReference type="SAM" id="MobiDB-lite"/>
    </source>
</evidence>
<dbReference type="STRING" id="1432141.A0A015J8X7"/>
<keyword evidence="4" id="KW-1185">Reference proteome</keyword>
<dbReference type="Proteomes" id="UP000022910">
    <property type="component" value="Unassembled WGS sequence"/>
</dbReference>
<protein>
    <submittedName>
        <fullName evidence="3">Uncharacterized protein</fullName>
    </submittedName>
</protein>
<sequence length="1226" mass="143751">MSSIHSIHSEHSDLNDDNSIILETRLSDIQIREYDETLKLLADDHSLAYNYALEETIRLMDNLVGCPKEDIEDKIVVNFAFKAAGHLSNYEWICYDNSTIAQLEFFLHAMSSVLHILSKSIKMIDSKTRATFYKSISKFWAIYRNTKIINSNIIFSLREIRNCLRKIKDDKSNADLAFKIGGNFFDVVVSVAQKEYLAAFGSFIKVLDFEYPAGEWYYDWIDRREKFFLLCSQNISESRSIRKFYRNLMKLSKKEFVRVKRKNTKYRKFEYKMLKSGGLIGGYSLPDNIETLLFGYLQLIQKLFEKFPLQLNKYLKDLISFCNEIVETHVKKQLTFKAIEILYFIKESTENVEIKNEIELSFETWSSYHVPPPTPPVRSLSAPPSFHYASSQNKPNDIITSSPNGEPFQYNMPPDTPVSAYTSFSSPPQSIYNPASNTPTRTLTPLSQEEKISLSKEEKTPLSQEEKSKKRRRISVREIPTKVTRSLSSLKQQCTRKRIIDDVKRLFAERLKIKKDIEHTKKHYNELLVNTKDEDKAIDKNSDNFSDSILAKLNEILEEKRKEASSPSLPQIPFVSEPEPIIYNNYEIKNIYNTPETREIIIYKYIESDNNAKITNKDVNNFEIKEESKKIEESCDKNTREINVHKENDNNEEVINKNINKPKDDVESSAETVLTKEISEVEMNPDKSVDNTKEEEDEVKPFETILTREINENEMNPHLKEVKSDNLEIEENEKKESNENNVDIQSINPSESHSEEEELKKDNNIDVEENEKEENDENHVVVENINSSESHSEEEEPKKDNNIDVEENKKEKNDENNVVVENINSSESHSEEQQLKKDEINMNVEENEKEECRKCDDGDSVHSVSEKVILPEIILTHSEDSVVKESNNPNIENIVTVNQVNQVNQINQINQINQYNIIQNVQNVNNVQQPQQPDDYEGSVFLKTVRKIVKEVENIVDKAAKAHREAVLRSSLYDNNSSLSVNEIKEDEEIIEEIVEKEEIIEKMVEKEEIIEKMVEKEEIIEKMVEKEEIIEKMVEKEEIIEKMVEKEEIIEKMVEKEEIIEKMVEKEEIIEKMVEKEEIIEKMVEKEEIIEKMVEKEEIIEKMVEKEEIIEKMVEKEEIIEKMVEKEEIIEKMVEKEEIIEKMVEKEEIIEKMVEKEEIIEKMVEKEEIIEKMVEKEEIIEKMVEKEEIIEKMVEKEEIIEKMVEKEKEEIIEKTIEKEEVALQI</sequence>
<feature type="compositionally biased region" description="Basic and acidic residues" evidence="2">
    <location>
        <begin position="710"/>
        <end position="738"/>
    </location>
</feature>
<dbReference type="AlphaFoldDB" id="A0A015J8X7"/>
<organism evidence="3 4">
    <name type="scientific">Rhizophagus irregularis (strain DAOM 197198w)</name>
    <name type="common">Glomus intraradices</name>
    <dbReference type="NCBI Taxonomy" id="1432141"/>
    <lineage>
        <taxon>Eukaryota</taxon>
        <taxon>Fungi</taxon>
        <taxon>Fungi incertae sedis</taxon>
        <taxon>Mucoromycota</taxon>
        <taxon>Glomeromycotina</taxon>
        <taxon>Glomeromycetes</taxon>
        <taxon>Glomerales</taxon>
        <taxon>Glomeraceae</taxon>
        <taxon>Rhizophagus</taxon>
    </lineage>
</organism>
<feature type="coiled-coil region" evidence="1">
    <location>
        <begin position="997"/>
        <end position="1211"/>
    </location>
</feature>